<protein>
    <submittedName>
        <fullName evidence="1">Uncharacterized protein</fullName>
    </submittedName>
</protein>
<keyword evidence="2" id="KW-1185">Reference proteome</keyword>
<evidence type="ECO:0000313" key="1">
    <source>
        <dbReference type="EMBL" id="QOR61181.1"/>
    </source>
</evidence>
<evidence type="ECO:0000313" key="2">
    <source>
        <dbReference type="Proteomes" id="UP000595074"/>
    </source>
</evidence>
<reference evidence="1 2" key="1">
    <citation type="submission" date="2020-10" db="EMBL/GenBank/DDBJ databases">
        <title>The genome of sulfurovum sp.</title>
        <authorList>
            <person name="Xie S."/>
            <person name="Shao Z."/>
            <person name="Jiang L."/>
        </authorList>
    </citation>
    <scope>NUCLEOTIDE SEQUENCE [LARGE SCALE GENOMIC DNA]</scope>
    <source>
        <strain evidence="1 2">ST-419</strain>
    </source>
</reference>
<dbReference type="KEGG" id="sinu:IMZ28_06885"/>
<dbReference type="RefSeq" id="WP_197547854.1">
    <property type="nucleotide sequence ID" value="NZ_CP063164.1"/>
</dbReference>
<dbReference type="AlphaFoldDB" id="A0A7M1S2C5"/>
<dbReference type="Proteomes" id="UP000595074">
    <property type="component" value="Chromosome"/>
</dbReference>
<accession>A0A7M1S2C5</accession>
<organism evidence="1 2">
    <name type="scientific">Sulfurovum indicum</name>
    <dbReference type="NCBI Taxonomy" id="2779528"/>
    <lineage>
        <taxon>Bacteria</taxon>
        <taxon>Pseudomonadati</taxon>
        <taxon>Campylobacterota</taxon>
        <taxon>Epsilonproteobacteria</taxon>
        <taxon>Campylobacterales</taxon>
        <taxon>Sulfurovaceae</taxon>
        <taxon>Sulfurovum</taxon>
    </lineage>
</organism>
<sequence>MNKIALLSVFILIVSVNAKVDGEYKKRVGGCLIEGTVYDCNAGQVHCEKGKCWGDWGLNGKTYGKFVKSVKKSDKKVTH</sequence>
<dbReference type="EMBL" id="CP063164">
    <property type="protein sequence ID" value="QOR61181.1"/>
    <property type="molecule type" value="Genomic_DNA"/>
</dbReference>
<name>A0A7M1S2C5_9BACT</name>
<gene>
    <name evidence="1" type="ORF">IMZ28_06885</name>
</gene>
<proteinExistence type="predicted"/>